<accession>A0A2Y9C485</accession>
<sequence length="357" mass="36509">MVVGLALILFGYLVPHLVHSRHQLAESRVEDRFSGTLRVVTTGATARRSSVGEHHGTRESRPYLHDPRRRTEAPAVNRPTTPSERAAAEARRLAQLRAARAAEISRRKAAARRRLVLTVVLLLASVGGWLGFGLSSLPIALGVVPTVLLAGVLVLGRRAAKVAARRNAADRAAMARLAPQPAPRTRLAPAARPAAAPAGGSPAAGGASAAAHGEAPAEDAATAEPAEAPVAEEPSASDENPAPAVVAEVAGVAPAGQSGTRSWTPVQVPVPTYTLKASAPRRDIAPYEAPEPQPVAEEAPAAPAAPAEPVVVVSGLAGSPYAPVADPEPEAAPAADALPARGLDLDSVLARRRAVGA</sequence>
<feature type="region of interest" description="Disordered" evidence="1">
    <location>
        <begin position="318"/>
        <end position="343"/>
    </location>
</feature>
<feature type="compositionally biased region" description="Low complexity" evidence="1">
    <location>
        <begin position="320"/>
        <end position="340"/>
    </location>
</feature>
<feature type="region of interest" description="Disordered" evidence="1">
    <location>
        <begin position="172"/>
        <end position="242"/>
    </location>
</feature>
<feature type="region of interest" description="Disordered" evidence="1">
    <location>
        <begin position="44"/>
        <end position="85"/>
    </location>
</feature>
<evidence type="ECO:0000313" key="4">
    <source>
        <dbReference type="Proteomes" id="UP000250222"/>
    </source>
</evidence>
<evidence type="ECO:0000313" key="3">
    <source>
        <dbReference type="EMBL" id="SSA39183.1"/>
    </source>
</evidence>
<protein>
    <submittedName>
        <fullName evidence="3">Uncharacterized protein</fullName>
    </submittedName>
</protein>
<keyword evidence="2" id="KW-0472">Membrane</keyword>
<feature type="compositionally biased region" description="Basic and acidic residues" evidence="1">
    <location>
        <begin position="50"/>
        <end position="72"/>
    </location>
</feature>
<dbReference type="AlphaFoldDB" id="A0A2Y9C485"/>
<gene>
    <name evidence="3" type="ORF">SAMN05216184_102101</name>
</gene>
<dbReference type="Proteomes" id="UP000250222">
    <property type="component" value="Unassembled WGS sequence"/>
</dbReference>
<proteinExistence type="predicted"/>
<organism evidence="3 4">
    <name type="scientific">Georgenia satyanarayanai</name>
    <dbReference type="NCBI Taxonomy" id="860221"/>
    <lineage>
        <taxon>Bacteria</taxon>
        <taxon>Bacillati</taxon>
        <taxon>Actinomycetota</taxon>
        <taxon>Actinomycetes</taxon>
        <taxon>Micrococcales</taxon>
        <taxon>Bogoriellaceae</taxon>
        <taxon>Georgenia</taxon>
    </lineage>
</organism>
<reference evidence="3 4" key="1">
    <citation type="submission" date="2016-10" db="EMBL/GenBank/DDBJ databases">
        <authorList>
            <person name="Cai Z."/>
        </authorList>
    </citation>
    <scope>NUCLEOTIDE SEQUENCE [LARGE SCALE GENOMIC DNA]</scope>
    <source>
        <strain evidence="3 4">CGMCC 1.10826</strain>
    </source>
</reference>
<keyword evidence="2" id="KW-1133">Transmembrane helix</keyword>
<keyword evidence="4" id="KW-1185">Reference proteome</keyword>
<name>A0A2Y9C485_9MICO</name>
<keyword evidence="2" id="KW-0812">Transmembrane</keyword>
<dbReference type="EMBL" id="UETB01000002">
    <property type="protein sequence ID" value="SSA39183.1"/>
    <property type="molecule type" value="Genomic_DNA"/>
</dbReference>
<feature type="transmembrane region" description="Helical" evidence="2">
    <location>
        <begin position="115"/>
        <end position="132"/>
    </location>
</feature>
<feature type="transmembrane region" description="Helical" evidence="2">
    <location>
        <begin position="138"/>
        <end position="156"/>
    </location>
</feature>
<evidence type="ECO:0000256" key="2">
    <source>
        <dbReference type="SAM" id="Phobius"/>
    </source>
</evidence>
<evidence type="ECO:0000256" key="1">
    <source>
        <dbReference type="SAM" id="MobiDB-lite"/>
    </source>
</evidence>